<dbReference type="KEGG" id="mrs:Murru_3088"/>
<protein>
    <submittedName>
        <fullName evidence="1">Uncharacterized protein</fullName>
    </submittedName>
</protein>
<dbReference type="STRING" id="886377.Murru_3088"/>
<sequence>MENLESYGVSELRRDDTKELNGGVWPLVLALTAMGIHDSIEHPDAFLKGLLGEEL</sequence>
<proteinExistence type="predicted"/>
<organism evidence="1 2">
    <name type="scientific">Allomuricauda ruestringensis (strain DSM 13258 / CIP 107369 / LMG 19739 / B1)</name>
    <name type="common">Muricauda ruestringensis</name>
    <dbReference type="NCBI Taxonomy" id="886377"/>
    <lineage>
        <taxon>Bacteria</taxon>
        <taxon>Pseudomonadati</taxon>
        <taxon>Bacteroidota</taxon>
        <taxon>Flavobacteriia</taxon>
        <taxon>Flavobacteriales</taxon>
        <taxon>Flavobacteriaceae</taxon>
        <taxon>Flagellimonas</taxon>
    </lineage>
</organism>
<name>G2PKR3_ALLRU</name>
<dbReference type="RefSeq" id="WP_014034388.1">
    <property type="nucleotide sequence ID" value="NC_015945.1"/>
</dbReference>
<dbReference type="AlphaFoldDB" id="G2PKR3"/>
<reference evidence="2" key="1">
    <citation type="submission" date="2011-08" db="EMBL/GenBank/DDBJ databases">
        <title>The complete genome of Muricauda ruestringensis DSM 13258.</title>
        <authorList>
            <person name="Lucas S."/>
            <person name="Han J."/>
            <person name="Lapidus A."/>
            <person name="Bruce D."/>
            <person name="Goodwin L."/>
            <person name="Pitluck S."/>
            <person name="Peters L."/>
            <person name="Kyrpides N."/>
            <person name="Mavromatis K."/>
            <person name="Ivanova N."/>
            <person name="Ovchinnikova G."/>
            <person name="Teshima H."/>
            <person name="Detter J.C."/>
            <person name="Tapia R."/>
            <person name="Han C."/>
            <person name="Land M."/>
            <person name="Hauser L."/>
            <person name="Markowitz V."/>
            <person name="Cheng J.-F."/>
            <person name="Hugenholtz P."/>
            <person name="Woyke T."/>
            <person name="Wu D."/>
            <person name="Spring S."/>
            <person name="Schroeder M."/>
            <person name="Brambilla E."/>
            <person name="Klenk H.-P."/>
            <person name="Eisen J.A."/>
        </authorList>
    </citation>
    <scope>NUCLEOTIDE SEQUENCE [LARGE SCALE GENOMIC DNA]</scope>
    <source>
        <strain evidence="2">DSM 13258 / LMG 19739 / B1</strain>
    </source>
</reference>
<gene>
    <name evidence="1" type="ordered locus">Murru_3088</name>
</gene>
<evidence type="ECO:0000313" key="2">
    <source>
        <dbReference type="Proteomes" id="UP000008908"/>
    </source>
</evidence>
<accession>G2PKR3</accession>
<dbReference type="HOGENOM" id="CLU_3027384_0_0_10"/>
<keyword evidence="2" id="KW-1185">Reference proteome</keyword>
<evidence type="ECO:0000313" key="1">
    <source>
        <dbReference type="EMBL" id="AEM72109.1"/>
    </source>
</evidence>
<reference evidence="1 2" key="2">
    <citation type="journal article" date="2012" name="Stand. Genomic Sci.">
        <title>Complete genome sequence of the facultatively anaerobic, appendaged bacterium Muricauda ruestringensis type strain (B1(T)).</title>
        <authorList>
            <person name="Huntemann M."/>
            <person name="Teshima H."/>
            <person name="Lapidus A."/>
            <person name="Nolan M."/>
            <person name="Lucas S."/>
            <person name="Hammon N."/>
            <person name="Deshpande S."/>
            <person name="Cheng J.F."/>
            <person name="Tapia R."/>
            <person name="Goodwin L.A."/>
            <person name="Pitluck S."/>
            <person name="Liolios K."/>
            <person name="Pagani I."/>
            <person name="Ivanova N."/>
            <person name="Mavromatis K."/>
            <person name="Mikhailova N."/>
            <person name="Pati A."/>
            <person name="Chen A."/>
            <person name="Palaniappan K."/>
            <person name="Land M."/>
            <person name="Hauser L."/>
            <person name="Pan C."/>
            <person name="Brambilla E.M."/>
            <person name="Rohde M."/>
            <person name="Spring S."/>
            <person name="Goker M."/>
            <person name="Detter J.C."/>
            <person name="Bristow J."/>
            <person name="Eisen J.A."/>
            <person name="Markowitz V."/>
            <person name="Hugenholtz P."/>
            <person name="Kyrpides N.C."/>
            <person name="Klenk H.P."/>
            <person name="Woyke T."/>
        </authorList>
    </citation>
    <scope>NUCLEOTIDE SEQUENCE [LARGE SCALE GENOMIC DNA]</scope>
    <source>
        <strain evidence="2">DSM 13258 / LMG 19739 / B1</strain>
    </source>
</reference>
<dbReference type="Proteomes" id="UP000008908">
    <property type="component" value="Chromosome"/>
</dbReference>
<dbReference type="EMBL" id="CP002999">
    <property type="protein sequence ID" value="AEM72109.1"/>
    <property type="molecule type" value="Genomic_DNA"/>
</dbReference>